<gene>
    <name evidence="4" type="primary">LOC101892007</name>
</gene>
<sequence length="219" mass="21907">MHILWFLTMALLALWHLQLSTCDDITLTQSTQTNSGGLQQQQQQQHNPNGPGVMGSNTLTSGQNIGGLVNNHQQQQQQQQLTNTNLNQLAGNSSLLNSLMNANANGNVLSPALSGVLSSLGSSGGVGGIIGHSGGGSMSSHGGGGGTMGMGGGGGGGGHHGHALAGLANLGIIVPGHRTGITNVDTGGRYNPPYLGMGNMDGNSMQQGGGSSSLGGSQY</sequence>
<proteinExistence type="predicted"/>
<feature type="compositionally biased region" description="Gly residues" evidence="1">
    <location>
        <begin position="207"/>
        <end position="219"/>
    </location>
</feature>
<evidence type="ECO:0000256" key="2">
    <source>
        <dbReference type="SAM" id="SignalP"/>
    </source>
</evidence>
<keyword evidence="2" id="KW-0732">Signal</keyword>
<name>A0A9J7CXI1_MUSDO</name>
<evidence type="ECO:0000313" key="4">
    <source>
        <dbReference type="RefSeq" id="XP_005187386.2"/>
    </source>
</evidence>
<dbReference type="RefSeq" id="XP_005187386.2">
    <property type="nucleotide sequence ID" value="XM_005187329.2"/>
</dbReference>
<feature type="compositionally biased region" description="Low complexity" evidence="1">
    <location>
        <begin position="196"/>
        <end position="206"/>
    </location>
</feature>
<dbReference type="VEuPathDB" id="VectorBase:MDOMA2_002560"/>
<reference evidence="4" key="1">
    <citation type="submission" date="2025-08" db="UniProtKB">
        <authorList>
            <consortium name="RefSeq"/>
        </authorList>
    </citation>
    <scope>IDENTIFICATION</scope>
    <source>
        <strain evidence="4">Aabys</strain>
        <tissue evidence="4">Whole body</tissue>
    </source>
</reference>
<feature type="region of interest" description="Disordered" evidence="1">
    <location>
        <begin position="195"/>
        <end position="219"/>
    </location>
</feature>
<dbReference type="VEuPathDB" id="VectorBase:MDOA002549"/>
<dbReference type="OrthoDB" id="5945655at2759"/>
<feature type="chain" id="PRO_5045626064" evidence="2">
    <location>
        <begin position="23"/>
        <end position="219"/>
    </location>
</feature>
<dbReference type="STRING" id="7370.A0A1I8M997"/>
<dbReference type="Proteomes" id="UP001652621">
    <property type="component" value="Unplaced"/>
</dbReference>
<accession>A0A9J7CXI1</accession>
<evidence type="ECO:0000256" key="1">
    <source>
        <dbReference type="SAM" id="MobiDB-lite"/>
    </source>
</evidence>
<feature type="signal peptide" evidence="2">
    <location>
        <begin position="1"/>
        <end position="22"/>
    </location>
</feature>
<dbReference type="GeneID" id="101892007"/>
<evidence type="ECO:0000313" key="3">
    <source>
        <dbReference type="Proteomes" id="UP001652621"/>
    </source>
</evidence>
<feature type="region of interest" description="Disordered" evidence="1">
    <location>
        <begin position="32"/>
        <end position="67"/>
    </location>
</feature>
<organism evidence="3 4">
    <name type="scientific">Musca domestica</name>
    <name type="common">House fly</name>
    <dbReference type="NCBI Taxonomy" id="7370"/>
    <lineage>
        <taxon>Eukaryota</taxon>
        <taxon>Metazoa</taxon>
        <taxon>Ecdysozoa</taxon>
        <taxon>Arthropoda</taxon>
        <taxon>Hexapoda</taxon>
        <taxon>Insecta</taxon>
        <taxon>Pterygota</taxon>
        <taxon>Neoptera</taxon>
        <taxon>Endopterygota</taxon>
        <taxon>Diptera</taxon>
        <taxon>Brachycera</taxon>
        <taxon>Muscomorpha</taxon>
        <taxon>Muscoidea</taxon>
        <taxon>Muscidae</taxon>
        <taxon>Musca</taxon>
    </lineage>
</organism>
<keyword evidence="3" id="KW-1185">Reference proteome</keyword>
<protein>
    <submittedName>
        <fullName evidence="4">Protein Wnt-4-like</fullName>
    </submittedName>
</protein>